<evidence type="ECO:0000313" key="5">
    <source>
        <dbReference type="Proteomes" id="UP000663852"/>
    </source>
</evidence>
<proteinExistence type="predicted"/>
<keyword evidence="4" id="KW-1185">Reference proteome</keyword>
<reference evidence="3" key="1">
    <citation type="submission" date="2021-02" db="EMBL/GenBank/DDBJ databases">
        <authorList>
            <person name="Nowell W R."/>
        </authorList>
    </citation>
    <scope>NUCLEOTIDE SEQUENCE</scope>
</reference>
<accession>A0A815BML6</accession>
<dbReference type="Proteomes" id="UP000663828">
    <property type="component" value="Unassembled WGS sequence"/>
</dbReference>
<comment type="caution">
    <text evidence="3">The sequence shown here is derived from an EMBL/GenBank/DDBJ whole genome shotgun (WGS) entry which is preliminary data.</text>
</comment>
<gene>
    <name evidence="3" type="ORF">EDS130_LOCUS29071</name>
    <name evidence="2" type="ORF">XAT740_LOCUS11774</name>
</gene>
<dbReference type="AlphaFoldDB" id="A0A815BML6"/>
<evidence type="ECO:0000313" key="4">
    <source>
        <dbReference type="Proteomes" id="UP000663828"/>
    </source>
</evidence>
<name>A0A815BML6_ADIRI</name>
<organism evidence="3 5">
    <name type="scientific">Adineta ricciae</name>
    <name type="common">Rotifer</name>
    <dbReference type="NCBI Taxonomy" id="249248"/>
    <lineage>
        <taxon>Eukaryota</taxon>
        <taxon>Metazoa</taxon>
        <taxon>Spiralia</taxon>
        <taxon>Gnathifera</taxon>
        <taxon>Rotifera</taxon>
        <taxon>Eurotatoria</taxon>
        <taxon>Bdelloidea</taxon>
        <taxon>Adinetida</taxon>
        <taxon>Adinetidae</taxon>
        <taxon>Adineta</taxon>
    </lineage>
</organism>
<evidence type="ECO:0000313" key="3">
    <source>
        <dbReference type="EMBL" id="CAF1271770.1"/>
    </source>
</evidence>
<dbReference type="Proteomes" id="UP000663852">
    <property type="component" value="Unassembled WGS sequence"/>
</dbReference>
<evidence type="ECO:0008006" key="6">
    <source>
        <dbReference type="Google" id="ProtNLM"/>
    </source>
</evidence>
<sequence length="268" mass="30619">MYSRCIIAQAEIIYGEKNDSLVNDDDQSSKSSQTHEKETPLSSDDSSNMLYVDETCDQPSCQNEHDAEPGHTQSTITKYVSRWDKSKWTSSPITSSSPDEEFHMDVIIFGRALYLIIFKVLWLVDEGIKVEFHADGSAPEYFRDMTVNLDCVSPIATKTTKEQHKRKIKAEKFRKEFDLTKTEVKQFKKHNSVTKTSRALAKHLYLNADIRSQTTVLRMPDREKNAIINFAKILHPSQCSVSEDVLRNAIGNVFSVEKQHFFQGIVCS</sequence>
<evidence type="ECO:0000313" key="2">
    <source>
        <dbReference type="EMBL" id="CAF0973098.1"/>
    </source>
</evidence>
<dbReference type="EMBL" id="CAJNOR010000653">
    <property type="protein sequence ID" value="CAF0973098.1"/>
    <property type="molecule type" value="Genomic_DNA"/>
</dbReference>
<dbReference type="EMBL" id="CAJNOJ010000193">
    <property type="protein sequence ID" value="CAF1271770.1"/>
    <property type="molecule type" value="Genomic_DNA"/>
</dbReference>
<feature type="region of interest" description="Disordered" evidence="1">
    <location>
        <begin position="19"/>
        <end position="49"/>
    </location>
</feature>
<feature type="compositionally biased region" description="Polar residues" evidence="1">
    <location>
        <begin position="40"/>
        <end position="49"/>
    </location>
</feature>
<evidence type="ECO:0000256" key="1">
    <source>
        <dbReference type="SAM" id="MobiDB-lite"/>
    </source>
</evidence>
<protein>
    <recommendedName>
        <fullName evidence="6">BEN domain-containing protein</fullName>
    </recommendedName>
</protein>